<dbReference type="GO" id="GO:0005524">
    <property type="term" value="F:ATP binding"/>
    <property type="evidence" value="ECO:0007669"/>
    <property type="project" value="UniProtKB-KW"/>
</dbReference>
<evidence type="ECO:0000256" key="3">
    <source>
        <dbReference type="ARBA" id="ARBA00022741"/>
    </source>
</evidence>
<dbReference type="RefSeq" id="WP_140456345.1">
    <property type="nucleotide sequence ID" value="NZ_VFRP01000054.1"/>
</dbReference>
<evidence type="ECO:0000256" key="2">
    <source>
        <dbReference type="ARBA" id="ARBA00022475"/>
    </source>
</evidence>
<dbReference type="InterPro" id="IPR003439">
    <property type="entry name" value="ABC_transporter-like_ATP-bd"/>
</dbReference>
<evidence type="ECO:0000256" key="7">
    <source>
        <dbReference type="SAM" id="MobiDB-lite"/>
    </source>
</evidence>
<evidence type="ECO:0000313" key="10">
    <source>
        <dbReference type="Proteomes" id="UP000319255"/>
    </source>
</evidence>
<organism evidence="9 10">
    <name type="scientific">Amaricoccus solimangrovi</name>
    <dbReference type="NCBI Taxonomy" id="2589815"/>
    <lineage>
        <taxon>Bacteria</taxon>
        <taxon>Pseudomonadati</taxon>
        <taxon>Pseudomonadota</taxon>
        <taxon>Alphaproteobacteria</taxon>
        <taxon>Rhodobacterales</taxon>
        <taxon>Paracoccaceae</taxon>
        <taxon>Amaricoccus</taxon>
    </lineage>
</organism>
<keyword evidence="5" id="KW-1278">Translocase</keyword>
<dbReference type="Proteomes" id="UP000319255">
    <property type="component" value="Unassembled WGS sequence"/>
</dbReference>
<dbReference type="InterPro" id="IPR050107">
    <property type="entry name" value="ABC_carbohydrate_import_ATPase"/>
</dbReference>
<feature type="compositionally biased region" description="Low complexity" evidence="7">
    <location>
        <begin position="177"/>
        <end position="187"/>
    </location>
</feature>
<dbReference type="AlphaFoldDB" id="A0A501W8M0"/>
<dbReference type="PANTHER" id="PTHR43790">
    <property type="entry name" value="CARBOHYDRATE TRANSPORT ATP-BINDING PROTEIN MG119-RELATED"/>
    <property type="match status" value="1"/>
</dbReference>
<evidence type="ECO:0000313" key="9">
    <source>
        <dbReference type="EMBL" id="TPE45698.1"/>
    </source>
</evidence>
<reference evidence="9 10" key="1">
    <citation type="submission" date="2019-06" db="EMBL/GenBank/DDBJ databases">
        <title>A novel bacterium of genus Amaricoccus, isolated from marine sediment.</title>
        <authorList>
            <person name="Huang H."/>
            <person name="Mo K."/>
            <person name="Hu Y."/>
        </authorList>
    </citation>
    <scope>NUCLEOTIDE SEQUENCE [LARGE SCALE GENOMIC DNA]</scope>
    <source>
        <strain evidence="9 10">HB172011</strain>
    </source>
</reference>
<dbReference type="PANTHER" id="PTHR43790:SF3">
    <property type="entry name" value="D-ALLOSE IMPORT ATP-BINDING PROTEIN ALSA-RELATED"/>
    <property type="match status" value="1"/>
</dbReference>
<dbReference type="Pfam" id="PF00005">
    <property type="entry name" value="ABC_tran"/>
    <property type="match status" value="1"/>
</dbReference>
<name>A0A501W8M0_9RHOB</name>
<dbReference type="GO" id="GO:0016887">
    <property type="term" value="F:ATP hydrolysis activity"/>
    <property type="evidence" value="ECO:0007669"/>
    <property type="project" value="InterPro"/>
</dbReference>
<keyword evidence="10" id="KW-1185">Reference proteome</keyword>
<sequence>MRVSAVPEAAPSLPAPGGELVRATGIGKSWGGTRALDGVDIEVRGGEILALVGENGAGKSTLMNILSGIIGHGGYEGTLAVDGRPGHFANPHESEKAGIVLVPQELRIAPGISVGENMFMGHLPRNRLGMVDFDRISRDARRWLRIFDMPCAPEDLAGLYSTAEQRMMMIAGRSQRTRASSCSTSPRPRSPRPRRTSSSPRCSASRPTTSGSC</sequence>
<dbReference type="Gene3D" id="3.40.50.300">
    <property type="entry name" value="P-loop containing nucleotide triphosphate hydrolases"/>
    <property type="match status" value="1"/>
</dbReference>
<evidence type="ECO:0000256" key="6">
    <source>
        <dbReference type="ARBA" id="ARBA00023136"/>
    </source>
</evidence>
<evidence type="ECO:0000256" key="1">
    <source>
        <dbReference type="ARBA" id="ARBA00022448"/>
    </source>
</evidence>
<accession>A0A501W8M0</accession>
<comment type="caution">
    <text evidence="9">The sequence shown here is derived from an EMBL/GenBank/DDBJ whole genome shotgun (WGS) entry which is preliminary data.</text>
</comment>
<dbReference type="EMBL" id="VFRP01000054">
    <property type="protein sequence ID" value="TPE45698.1"/>
    <property type="molecule type" value="Genomic_DNA"/>
</dbReference>
<keyword evidence="2" id="KW-1003">Cell membrane</keyword>
<keyword evidence="6" id="KW-0472">Membrane</keyword>
<evidence type="ECO:0000259" key="8">
    <source>
        <dbReference type="Pfam" id="PF00005"/>
    </source>
</evidence>
<keyword evidence="1" id="KW-0813">Transport</keyword>
<protein>
    <submittedName>
        <fullName evidence="9">Sugar ABC transporter ATP-binding protein</fullName>
    </submittedName>
</protein>
<feature type="domain" description="ABC transporter" evidence="8">
    <location>
        <begin position="36"/>
        <end position="171"/>
    </location>
</feature>
<dbReference type="InterPro" id="IPR027417">
    <property type="entry name" value="P-loop_NTPase"/>
</dbReference>
<dbReference type="OrthoDB" id="7875923at2"/>
<evidence type="ECO:0000256" key="5">
    <source>
        <dbReference type="ARBA" id="ARBA00022967"/>
    </source>
</evidence>
<gene>
    <name evidence="9" type="ORF">FJM51_22480</name>
</gene>
<feature type="compositionally biased region" description="Low complexity" evidence="7">
    <location>
        <begin position="196"/>
        <end position="213"/>
    </location>
</feature>
<keyword evidence="3" id="KW-0547">Nucleotide-binding</keyword>
<keyword evidence="4 9" id="KW-0067">ATP-binding</keyword>
<proteinExistence type="predicted"/>
<evidence type="ECO:0000256" key="4">
    <source>
        <dbReference type="ARBA" id="ARBA00022840"/>
    </source>
</evidence>
<dbReference type="SUPFAM" id="SSF52540">
    <property type="entry name" value="P-loop containing nucleoside triphosphate hydrolases"/>
    <property type="match status" value="1"/>
</dbReference>
<feature type="region of interest" description="Disordered" evidence="7">
    <location>
        <begin position="172"/>
        <end position="213"/>
    </location>
</feature>